<dbReference type="AlphaFoldDB" id="A0A537LNG2"/>
<dbReference type="InterPro" id="IPR034660">
    <property type="entry name" value="DinB/YfiT-like"/>
</dbReference>
<protein>
    <submittedName>
        <fullName evidence="1">DinB family protein</fullName>
    </submittedName>
</protein>
<name>A0A537LNG2_9BACT</name>
<evidence type="ECO:0000313" key="2">
    <source>
        <dbReference type="Proteomes" id="UP000315217"/>
    </source>
</evidence>
<dbReference type="EMBL" id="VBAI01000156">
    <property type="protein sequence ID" value="TMJ09559.1"/>
    <property type="molecule type" value="Genomic_DNA"/>
</dbReference>
<reference evidence="1 2" key="1">
    <citation type="journal article" date="2019" name="Nat. Microbiol.">
        <title>Mediterranean grassland soil C-N compound turnover is dependent on rainfall and depth, and is mediated by genomically divergent microorganisms.</title>
        <authorList>
            <person name="Diamond S."/>
            <person name="Andeer P.F."/>
            <person name="Li Z."/>
            <person name="Crits-Christoph A."/>
            <person name="Burstein D."/>
            <person name="Anantharaman K."/>
            <person name="Lane K.R."/>
            <person name="Thomas B.C."/>
            <person name="Pan C."/>
            <person name="Northen T.R."/>
            <person name="Banfield J.F."/>
        </authorList>
    </citation>
    <scope>NUCLEOTIDE SEQUENCE [LARGE SCALE GENOMIC DNA]</scope>
    <source>
        <strain evidence="1">NP_1</strain>
    </source>
</reference>
<organism evidence="1 2">
    <name type="scientific">Candidatus Segetimicrobium genomatis</name>
    <dbReference type="NCBI Taxonomy" id="2569760"/>
    <lineage>
        <taxon>Bacteria</taxon>
        <taxon>Bacillati</taxon>
        <taxon>Candidatus Sysuimicrobiota</taxon>
        <taxon>Candidatus Sysuimicrobiia</taxon>
        <taxon>Candidatus Sysuimicrobiales</taxon>
        <taxon>Candidatus Segetimicrobiaceae</taxon>
        <taxon>Candidatus Segetimicrobium</taxon>
    </lineage>
</organism>
<accession>A0A537LNG2</accession>
<comment type="caution">
    <text evidence="1">The sequence shown here is derived from an EMBL/GenBank/DDBJ whole genome shotgun (WGS) entry which is preliminary data.</text>
</comment>
<dbReference type="SUPFAM" id="SSF109854">
    <property type="entry name" value="DinB/YfiT-like putative metalloenzymes"/>
    <property type="match status" value="1"/>
</dbReference>
<proteinExistence type="predicted"/>
<sequence length="259" mass="29819">MVEMLDEICCKAPKAARIYQSLGLCRLTENLLRVPQTVHLAGPPPLLPLARVALVVGCPACEIQVTHTRRLTRSRTMVQRKRPADSTIPMEALRSALKSQYHATLAMLRTAIRRCPDDLWTARSDHANPFWRIAYHTLFYTHLYLQPNNRVFRPWDHQQRGIQHMDKPLRTRRPYTKAEVLTYWSICESLVDDAVDALDLNNPRSGFSWYKIPKMEHQIVNIRHIQYHEAQLADRLRVAIGAGVGWADARRSARVRATG</sequence>
<evidence type="ECO:0000313" key="1">
    <source>
        <dbReference type="EMBL" id="TMJ09559.1"/>
    </source>
</evidence>
<gene>
    <name evidence="1" type="ORF">E6G98_09170</name>
</gene>
<dbReference type="Proteomes" id="UP000315217">
    <property type="component" value="Unassembled WGS sequence"/>
</dbReference>